<dbReference type="AlphaFoldDB" id="A0A2N1MHQ0"/>
<gene>
    <name evidence="1" type="ORF">RhiirC2_792236</name>
</gene>
<comment type="caution">
    <text evidence="1">The sequence shown here is derived from an EMBL/GenBank/DDBJ whole genome shotgun (WGS) entry which is preliminary data.</text>
</comment>
<reference evidence="1 2" key="1">
    <citation type="submission" date="2016-04" db="EMBL/GenBank/DDBJ databases">
        <title>Genome analyses suggest a sexual origin of heterokaryosis in a supposedly ancient asexual fungus.</title>
        <authorList>
            <person name="Ropars J."/>
            <person name="Sedzielewska K."/>
            <person name="Noel J."/>
            <person name="Charron P."/>
            <person name="Farinelli L."/>
            <person name="Marton T."/>
            <person name="Kruger M."/>
            <person name="Pelin A."/>
            <person name="Brachmann A."/>
            <person name="Corradi N."/>
        </authorList>
    </citation>
    <scope>NUCLEOTIDE SEQUENCE [LARGE SCALE GENOMIC DNA]</scope>
    <source>
        <strain evidence="1 2">C2</strain>
    </source>
</reference>
<organism evidence="1 2">
    <name type="scientific">Rhizophagus irregularis</name>
    <dbReference type="NCBI Taxonomy" id="588596"/>
    <lineage>
        <taxon>Eukaryota</taxon>
        <taxon>Fungi</taxon>
        <taxon>Fungi incertae sedis</taxon>
        <taxon>Mucoromycota</taxon>
        <taxon>Glomeromycotina</taxon>
        <taxon>Glomeromycetes</taxon>
        <taxon>Glomerales</taxon>
        <taxon>Glomeraceae</taxon>
        <taxon>Rhizophagus</taxon>
    </lineage>
</organism>
<proteinExistence type="predicted"/>
<evidence type="ECO:0000313" key="1">
    <source>
        <dbReference type="EMBL" id="PKK61152.1"/>
    </source>
</evidence>
<dbReference type="Proteomes" id="UP000233469">
    <property type="component" value="Unassembled WGS sequence"/>
</dbReference>
<reference evidence="1 2" key="2">
    <citation type="submission" date="2017-10" db="EMBL/GenBank/DDBJ databases">
        <title>Extensive intraspecific genome diversity in a model arbuscular mycorrhizal fungus.</title>
        <authorList>
            <person name="Chen E.C.H."/>
            <person name="Morin E."/>
            <person name="Baudet D."/>
            <person name="Noel J."/>
            <person name="Ndikumana S."/>
            <person name="Charron P."/>
            <person name="St-Onge C."/>
            <person name="Giorgi J."/>
            <person name="Grigoriev I.V."/>
            <person name="Roux C."/>
            <person name="Martin F.M."/>
            <person name="Corradi N."/>
        </authorList>
    </citation>
    <scope>NUCLEOTIDE SEQUENCE [LARGE SCALE GENOMIC DNA]</scope>
    <source>
        <strain evidence="1 2">C2</strain>
    </source>
</reference>
<name>A0A2N1MHQ0_9GLOM</name>
<dbReference type="VEuPathDB" id="FungiDB:RhiirFUN_025699"/>
<protein>
    <submittedName>
        <fullName evidence="1">Uncharacterized protein</fullName>
    </submittedName>
</protein>
<accession>A0A2N1MHQ0</accession>
<dbReference type="EMBL" id="LLXL01002321">
    <property type="protein sequence ID" value="PKK61152.1"/>
    <property type="molecule type" value="Genomic_DNA"/>
</dbReference>
<evidence type="ECO:0000313" key="2">
    <source>
        <dbReference type="Proteomes" id="UP000233469"/>
    </source>
</evidence>
<dbReference type="VEuPathDB" id="FungiDB:RhiirA1_224764"/>
<dbReference type="VEuPathDB" id="FungiDB:FUN_022330"/>
<sequence length="201" mass="23037">MKNDAYDEISGQVREFVHEGFKAIGGIEDIIGSIDGTHFILRNAPTKDKKFILPGRKDMLCIVRFEISVGEKIIEVWTRQIKISEDLTNKQHNFRSTLLRYIYMLEFNVLCLGSFLFKDAIIQLKADLCISTDQKSKKNGNKLKKILLSDEKWSLLDQLIDILMPFEKATCEFSGNIYVTLSQTIPTIIKARIFDLTSEVP</sequence>